<comment type="caution">
    <text evidence="1">The sequence shown here is derived from an EMBL/GenBank/DDBJ whole genome shotgun (WGS) entry which is preliminary data.</text>
</comment>
<dbReference type="Gene3D" id="3.40.50.150">
    <property type="entry name" value="Vaccinia Virus protein VP39"/>
    <property type="match status" value="2"/>
</dbReference>
<proteinExistence type="predicted"/>
<dbReference type="Proteomes" id="UP000824120">
    <property type="component" value="Chromosome 9"/>
</dbReference>
<evidence type="ECO:0000313" key="1">
    <source>
        <dbReference type="EMBL" id="KAG5585662.1"/>
    </source>
</evidence>
<dbReference type="AlphaFoldDB" id="A0A9J5XEN4"/>
<reference evidence="1 2" key="1">
    <citation type="submission" date="2020-09" db="EMBL/GenBank/DDBJ databases">
        <title>De no assembly of potato wild relative species, Solanum commersonii.</title>
        <authorList>
            <person name="Cho K."/>
        </authorList>
    </citation>
    <scope>NUCLEOTIDE SEQUENCE [LARGE SCALE GENOMIC DNA]</scope>
    <source>
        <strain evidence="1">LZ3.2</strain>
        <tissue evidence="1">Leaf</tissue>
    </source>
</reference>
<name>A0A9J5XEN4_SOLCO</name>
<accession>A0A9J5XEN4</accession>
<evidence type="ECO:0000313" key="2">
    <source>
        <dbReference type="Proteomes" id="UP000824120"/>
    </source>
</evidence>
<dbReference type="InterPro" id="IPR029063">
    <property type="entry name" value="SAM-dependent_MTases_sf"/>
</dbReference>
<keyword evidence="2" id="KW-1185">Reference proteome</keyword>
<dbReference type="EMBL" id="JACXVP010000009">
    <property type="protein sequence ID" value="KAG5585662.1"/>
    <property type="molecule type" value="Genomic_DNA"/>
</dbReference>
<organism evidence="1 2">
    <name type="scientific">Solanum commersonii</name>
    <name type="common">Commerson's wild potato</name>
    <name type="synonym">Commerson's nightshade</name>
    <dbReference type="NCBI Taxonomy" id="4109"/>
    <lineage>
        <taxon>Eukaryota</taxon>
        <taxon>Viridiplantae</taxon>
        <taxon>Streptophyta</taxon>
        <taxon>Embryophyta</taxon>
        <taxon>Tracheophyta</taxon>
        <taxon>Spermatophyta</taxon>
        <taxon>Magnoliopsida</taxon>
        <taxon>eudicotyledons</taxon>
        <taxon>Gunneridae</taxon>
        <taxon>Pentapetalae</taxon>
        <taxon>asterids</taxon>
        <taxon>lamiids</taxon>
        <taxon>Solanales</taxon>
        <taxon>Solanaceae</taxon>
        <taxon>Solanoideae</taxon>
        <taxon>Solaneae</taxon>
        <taxon>Solanum</taxon>
    </lineage>
</organism>
<protein>
    <submittedName>
        <fullName evidence="1">Uncharacterized protein</fullName>
    </submittedName>
</protein>
<sequence length="446" mass="50982">MMEKFFKWKRFKKFVMLLRSSKRDAVVVQNVSAYVDEVAKGFTVECCDDDEFVQDEDIVCDNVSSPHSESNSSKSSNNDFVETNQQNQENKLLNLYSSCCRMSTRLCLGSNVCGVKLLIKIQPLTTEIKNESAEDFVLLLKDWEQLCASYSLKYPSTSFVEILVENVNSAEDEVAKGFTIDCCDDDEFVEDEDIMLELLTVNQIQPYQATMMLWRSINITKKRISSISIPVVVECPLTCARVAMFRVLDLFLIAFEGEGATLYILLLVEKQYLSTPFVENVSYPDSELYSTISANGDVVEANEQNTLKKLLDLYSSFCRMSIRLCLGSDMFHVLIVNQIPPYLTTVMLWRSANEQNHEKKLLDLYSSCCRMSTRLFLGCNLCGFKLEWDQLCASYSLSKRNTRAHPMLKIPPYQATVMLWRQMNRSKKIRSRISILVIVECPLGCA</sequence>
<gene>
    <name evidence="1" type="ORF">H5410_046096</name>
</gene>